<dbReference type="GO" id="GO:0009986">
    <property type="term" value="C:cell surface"/>
    <property type="evidence" value="ECO:0007669"/>
    <property type="project" value="TreeGrafter"/>
</dbReference>
<feature type="domain" description="C-type lectin" evidence="6">
    <location>
        <begin position="30"/>
        <end position="118"/>
    </location>
</feature>
<evidence type="ECO:0000313" key="7">
    <source>
        <dbReference type="EMBL" id="NXW88417.1"/>
    </source>
</evidence>
<evidence type="ECO:0000256" key="2">
    <source>
        <dbReference type="ARBA" id="ARBA00022734"/>
    </source>
</evidence>
<dbReference type="InterPro" id="IPR001304">
    <property type="entry name" value="C-type_lectin-like"/>
</dbReference>
<proteinExistence type="predicted"/>
<evidence type="ECO:0000259" key="6">
    <source>
        <dbReference type="PROSITE" id="PS50041"/>
    </source>
</evidence>
<evidence type="ECO:0000256" key="5">
    <source>
        <dbReference type="ARBA" id="ARBA00023157"/>
    </source>
</evidence>
<keyword evidence="4" id="KW-0812">Transmembrane</keyword>
<dbReference type="InterPro" id="IPR016186">
    <property type="entry name" value="C-type_lectin-like/link_sf"/>
</dbReference>
<keyword evidence="2" id="KW-0430">Lectin</keyword>
<dbReference type="GO" id="GO:0005886">
    <property type="term" value="C:plasma membrane"/>
    <property type="evidence" value="ECO:0007669"/>
    <property type="project" value="TreeGrafter"/>
</dbReference>
<dbReference type="GO" id="GO:0030246">
    <property type="term" value="F:carbohydrate binding"/>
    <property type="evidence" value="ECO:0007669"/>
    <property type="project" value="UniProtKB-KW"/>
</dbReference>
<dbReference type="PROSITE" id="PS50041">
    <property type="entry name" value="C_TYPE_LECTIN_2"/>
    <property type="match status" value="1"/>
</dbReference>
<accession>A0A7L4FNX4</accession>
<evidence type="ECO:0000256" key="4">
    <source>
        <dbReference type="ARBA" id="ARBA00022989"/>
    </source>
</evidence>
<dbReference type="InterPro" id="IPR033992">
    <property type="entry name" value="NKR-like_CTLD"/>
</dbReference>
<evidence type="ECO:0000313" key="8">
    <source>
        <dbReference type="Proteomes" id="UP000541332"/>
    </source>
</evidence>
<comment type="caution">
    <text evidence="7">The sequence shown here is derived from an EMBL/GenBank/DDBJ whole genome shotgun (WGS) entry which is preliminary data.</text>
</comment>
<dbReference type="SMART" id="SM00034">
    <property type="entry name" value="CLECT"/>
    <property type="match status" value="1"/>
</dbReference>
<gene>
    <name evidence="7" type="primary">Klrb1b_1</name>
    <name evidence="7" type="ORF">ALOBEC_R16213</name>
</gene>
<dbReference type="GO" id="GO:0038023">
    <property type="term" value="F:signaling receptor activity"/>
    <property type="evidence" value="ECO:0007669"/>
    <property type="project" value="TreeGrafter"/>
</dbReference>
<keyword evidence="5" id="KW-1015">Disulfide bond</keyword>
<dbReference type="GO" id="GO:0042269">
    <property type="term" value="P:regulation of natural killer cell mediated cytotoxicity"/>
    <property type="evidence" value="ECO:0007669"/>
    <property type="project" value="TreeGrafter"/>
</dbReference>
<keyword evidence="3" id="KW-0735">Signal-anchor</keyword>
<dbReference type="OrthoDB" id="7357196at2759"/>
<organism evidence="7 8">
    <name type="scientific">Pampusana beccarii</name>
    <name type="common">Western bronze ground-dove</name>
    <dbReference type="NCBI Taxonomy" id="2953425"/>
    <lineage>
        <taxon>Eukaryota</taxon>
        <taxon>Metazoa</taxon>
        <taxon>Chordata</taxon>
        <taxon>Craniata</taxon>
        <taxon>Vertebrata</taxon>
        <taxon>Euteleostomi</taxon>
        <taxon>Archelosauria</taxon>
        <taxon>Archosauria</taxon>
        <taxon>Dinosauria</taxon>
        <taxon>Saurischia</taxon>
        <taxon>Theropoda</taxon>
        <taxon>Coelurosauria</taxon>
        <taxon>Aves</taxon>
        <taxon>Neognathae</taxon>
        <taxon>Neoaves</taxon>
        <taxon>Columbimorphae</taxon>
        <taxon>Columbiformes</taxon>
        <taxon>Columbidae</taxon>
        <taxon>Pampusana</taxon>
    </lineage>
</organism>
<protein>
    <submittedName>
        <fullName evidence="7">KRBBB protein</fullName>
    </submittedName>
</protein>
<keyword evidence="4" id="KW-0472">Membrane</keyword>
<comment type="subcellular location">
    <subcellularLocation>
        <location evidence="1">Membrane</location>
        <topology evidence="1">Single-pass type II membrane protein</topology>
    </subcellularLocation>
</comment>
<dbReference type="SUPFAM" id="SSF56436">
    <property type="entry name" value="C-type lectin-like"/>
    <property type="match status" value="1"/>
</dbReference>
<feature type="non-terminal residue" evidence="7">
    <location>
        <position position="154"/>
    </location>
</feature>
<dbReference type="Gene3D" id="3.10.100.10">
    <property type="entry name" value="Mannose-Binding Protein A, subunit A"/>
    <property type="match status" value="1"/>
</dbReference>
<dbReference type="PANTHER" id="PTHR46784">
    <property type="entry name" value="KILLER CELL LECTIN-LIKE RECEPTOR SUBFAMILY B MEMBER 1"/>
    <property type="match status" value="1"/>
</dbReference>
<dbReference type="PANTHER" id="PTHR46784:SF1">
    <property type="entry name" value="KILLER CELL LECTIN-LIKE RECEPTOR SUBFAMILY B MEMBER 1"/>
    <property type="match status" value="1"/>
</dbReference>
<reference evidence="7 8" key="1">
    <citation type="submission" date="2020-02" db="EMBL/GenBank/DDBJ databases">
        <title>Bird 10,000 Genomes (B10K) Project - Family phase.</title>
        <authorList>
            <person name="Zhang G."/>
        </authorList>
    </citation>
    <scope>NUCLEOTIDE SEQUENCE [LARGE SCALE GENOMIC DNA]</scope>
    <source>
        <strain evidence="7">B10K-DU-006-06</strain>
    </source>
</reference>
<evidence type="ECO:0000256" key="1">
    <source>
        <dbReference type="ARBA" id="ARBA00004606"/>
    </source>
</evidence>
<dbReference type="EMBL" id="VWYH01005539">
    <property type="protein sequence ID" value="NXW88417.1"/>
    <property type="molecule type" value="Genomic_DNA"/>
</dbReference>
<evidence type="ECO:0000256" key="3">
    <source>
        <dbReference type="ARBA" id="ARBA00022968"/>
    </source>
</evidence>
<sequence length="154" mass="17896">RPTASSPPDSKTFSTAYEEERGCPQGWEKKGEKCYFFFPKPQKNDWNASRKECRDKESDLVVIENKEELDYLRSQSRGHYYLLGLTYSEREKKWKWINNMEHCTDMFTIGGDHTDYFCAVIGHEKVATAHCNGSSTTQNMCEKAANISRSWKES</sequence>
<dbReference type="Proteomes" id="UP000541332">
    <property type="component" value="Unassembled WGS sequence"/>
</dbReference>
<dbReference type="InterPro" id="IPR051527">
    <property type="entry name" value="KLR_subfamily_B"/>
</dbReference>
<dbReference type="InterPro" id="IPR016187">
    <property type="entry name" value="CTDL_fold"/>
</dbReference>
<name>A0A7L4FNX4_9COLU</name>
<keyword evidence="4" id="KW-1133">Transmembrane helix</keyword>
<dbReference type="AlphaFoldDB" id="A0A7L4FNX4"/>
<keyword evidence="8" id="KW-1185">Reference proteome</keyword>
<dbReference type="CDD" id="cd03593">
    <property type="entry name" value="CLECT_NK_receptors_like"/>
    <property type="match status" value="1"/>
</dbReference>
<feature type="non-terminal residue" evidence="7">
    <location>
        <position position="1"/>
    </location>
</feature>
<dbReference type="Pfam" id="PF00059">
    <property type="entry name" value="Lectin_C"/>
    <property type="match status" value="1"/>
</dbReference>